<dbReference type="PROSITE" id="PS00063">
    <property type="entry name" value="ALDOKETO_REDUCTASE_3"/>
    <property type="match status" value="1"/>
</dbReference>
<evidence type="ECO:0000256" key="6">
    <source>
        <dbReference type="PIRSR" id="PIRSR000097-3"/>
    </source>
</evidence>
<protein>
    <submittedName>
        <fullName evidence="8">Glyoxal reductase</fullName>
    </submittedName>
</protein>
<evidence type="ECO:0000259" key="7">
    <source>
        <dbReference type="Pfam" id="PF00248"/>
    </source>
</evidence>
<dbReference type="FunFam" id="3.20.20.100:FF:000015">
    <property type="entry name" value="Oxidoreductase, aldo/keto reductase family"/>
    <property type="match status" value="1"/>
</dbReference>
<dbReference type="GO" id="GO:0016616">
    <property type="term" value="F:oxidoreductase activity, acting on the CH-OH group of donors, NAD or NADP as acceptor"/>
    <property type="evidence" value="ECO:0007669"/>
    <property type="project" value="UniProtKB-ARBA"/>
</dbReference>
<keyword evidence="3" id="KW-0560">Oxidoreductase</keyword>
<dbReference type="InterPro" id="IPR020471">
    <property type="entry name" value="AKR"/>
</dbReference>
<dbReference type="InterPro" id="IPR036812">
    <property type="entry name" value="NAD(P)_OxRdtase_dom_sf"/>
</dbReference>
<evidence type="ECO:0000256" key="3">
    <source>
        <dbReference type="ARBA" id="ARBA00023002"/>
    </source>
</evidence>
<proteinExistence type="inferred from homology"/>
<dbReference type="PANTHER" id="PTHR43827:SF3">
    <property type="entry name" value="NADP-DEPENDENT OXIDOREDUCTASE DOMAIN-CONTAINING PROTEIN"/>
    <property type="match status" value="1"/>
</dbReference>
<dbReference type="EMBL" id="BORC01000004">
    <property type="protein sequence ID" value="GIN62774.1"/>
    <property type="molecule type" value="Genomic_DNA"/>
</dbReference>
<evidence type="ECO:0000313" key="9">
    <source>
        <dbReference type="Proteomes" id="UP000682111"/>
    </source>
</evidence>
<dbReference type="Gene3D" id="3.20.20.100">
    <property type="entry name" value="NADP-dependent oxidoreductase domain"/>
    <property type="match status" value="1"/>
</dbReference>
<dbReference type="Proteomes" id="UP000682111">
    <property type="component" value="Unassembled WGS sequence"/>
</dbReference>
<evidence type="ECO:0000313" key="8">
    <source>
        <dbReference type="EMBL" id="GIN62774.1"/>
    </source>
</evidence>
<feature type="active site" description="Proton donor" evidence="4">
    <location>
        <position position="54"/>
    </location>
</feature>
<comment type="similarity">
    <text evidence="1">Belongs to the aldo/keto reductase family.</text>
</comment>
<dbReference type="OrthoDB" id="9804790at2"/>
<dbReference type="RefSeq" id="WP_137743643.1">
    <property type="nucleotide sequence ID" value="NZ_BORC01000004.1"/>
</dbReference>
<gene>
    <name evidence="8" type="ORF">J27TS8_27670</name>
</gene>
<dbReference type="InterPro" id="IPR018170">
    <property type="entry name" value="Aldo/ket_reductase_CS"/>
</dbReference>
<feature type="domain" description="NADP-dependent oxidoreductase" evidence="7">
    <location>
        <begin position="26"/>
        <end position="262"/>
    </location>
</feature>
<dbReference type="SUPFAM" id="SSF51430">
    <property type="entry name" value="NAD(P)-linked oxidoreductase"/>
    <property type="match status" value="1"/>
</dbReference>
<sequence>MVKNIQSTVTLHNGVEMPWFGLGVYKVTDESEIVDVVAAALNYGYRHIDTASFYQNEEGVGKGIRKSEVPREDIFVTSKVWNDEQGYDETLEAFENSLRRLETTYLDLYLVHWPVAKKYTETWRALEKLYTEGRVRAIGVSNFHVHHLQHLMKNANIKPMVNQIEYHPHLTQGEVHAFCKNEGIQLEAWSPLKRGILLNEPVLIEIGKKYGKTPAQIILRWDLQTEVITIPKSSNLGRLVENADIFDFELTSEDLKQINALNKNKRVGMNPDDLDQK</sequence>
<organism evidence="8 9">
    <name type="scientific">Robertmurraya siralis</name>
    <dbReference type="NCBI Taxonomy" id="77777"/>
    <lineage>
        <taxon>Bacteria</taxon>
        <taxon>Bacillati</taxon>
        <taxon>Bacillota</taxon>
        <taxon>Bacilli</taxon>
        <taxon>Bacillales</taxon>
        <taxon>Bacillaceae</taxon>
        <taxon>Robertmurraya</taxon>
    </lineage>
</organism>
<dbReference type="PRINTS" id="PR00069">
    <property type="entry name" value="ALDKETRDTASE"/>
</dbReference>
<dbReference type="PROSITE" id="PS00062">
    <property type="entry name" value="ALDOKETO_REDUCTASE_2"/>
    <property type="match status" value="1"/>
</dbReference>
<name>A0A919WJE2_9BACI</name>
<dbReference type="PIRSF" id="PIRSF000097">
    <property type="entry name" value="AKR"/>
    <property type="match status" value="1"/>
</dbReference>
<dbReference type="PANTHER" id="PTHR43827">
    <property type="entry name" value="2,5-DIKETO-D-GLUCONIC ACID REDUCTASE"/>
    <property type="match status" value="1"/>
</dbReference>
<dbReference type="CDD" id="cd19157">
    <property type="entry name" value="AKR_AKR5G1-3"/>
    <property type="match status" value="1"/>
</dbReference>
<feature type="binding site" evidence="5">
    <location>
        <position position="112"/>
    </location>
    <ligand>
        <name>substrate</name>
    </ligand>
</feature>
<accession>A0A919WJE2</accession>
<dbReference type="Pfam" id="PF00248">
    <property type="entry name" value="Aldo_ket_red"/>
    <property type="match status" value="1"/>
</dbReference>
<dbReference type="PROSITE" id="PS00798">
    <property type="entry name" value="ALDOKETO_REDUCTASE_1"/>
    <property type="match status" value="1"/>
</dbReference>
<reference evidence="8" key="1">
    <citation type="submission" date="2021-03" db="EMBL/GenBank/DDBJ databases">
        <title>Antimicrobial resistance genes in bacteria isolated from Japanese honey, and their potential for conferring macrolide and lincosamide resistance in the American foulbrood pathogen Paenibacillus larvae.</title>
        <authorList>
            <person name="Okamoto M."/>
            <person name="Kumagai M."/>
            <person name="Kanamori H."/>
            <person name="Takamatsu D."/>
        </authorList>
    </citation>
    <scope>NUCLEOTIDE SEQUENCE</scope>
    <source>
        <strain evidence="8">J27TS8</strain>
    </source>
</reference>
<comment type="caution">
    <text evidence="8">The sequence shown here is derived from an EMBL/GenBank/DDBJ whole genome shotgun (WGS) entry which is preliminary data.</text>
</comment>
<keyword evidence="9" id="KW-1185">Reference proteome</keyword>
<dbReference type="AlphaFoldDB" id="A0A919WJE2"/>
<evidence type="ECO:0000256" key="5">
    <source>
        <dbReference type="PIRSR" id="PIRSR000097-2"/>
    </source>
</evidence>
<dbReference type="InterPro" id="IPR023210">
    <property type="entry name" value="NADP_OxRdtase_dom"/>
</dbReference>
<evidence type="ECO:0000256" key="2">
    <source>
        <dbReference type="ARBA" id="ARBA00022857"/>
    </source>
</evidence>
<keyword evidence="2" id="KW-0521">NADP</keyword>
<feature type="site" description="Lowers pKa of active site Tyr" evidence="6">
    <location>
        <position position="79"/>
    </location>
</feature>
<evidence type="ECO:0000256" key="4">
    <source>
        <dbReference type="PIRSR" id="PIRSR000097-1"/>
    </source>
</evidence>
<dbReference type="InterPro" id="IPR044500">
    <property type="entry name" value="AKR5G"/>
</dbReference>
<evidence type="ECO:0000256" key="1">
    <source>
        <dbReference type="ARBA" id="ARBA00007905"/>
    </source>
</evidence>